<reference evidence="2" key="1">
    <citation type="submission" date="2022-06" db="EMBL/GenBank/DDBJ databases">
        <title>Alkalimarinus sp. nov., isolated from gut of a Alitta virens.</title>
        <authorList>
            <person name="Yang A.I."/>
            <person name="Shin N.-R."/>
        </authorList>
    </citation>
    <scope>NUCLEOTIDE SEQUENCE</scope>
    <source>
        <strain evidence="2">A2M4</strain>
    </source>
</reference>
<sequence length="921" mass="102267">MNSHFAFLPSFKTRLAADAKGNNRSQLTLSYDLKISASPGASSAAIGSDIAITANLKGPGDVVSVSPDQIARIEPQQGLRGFEPNYFPFVEFVDVDFPWRFSLDNGVSRRNRPWLSLLALKPDEFDFIDQGMGPLPRIRIHSASQSLPNLNDAWATAHSQVNLAEQGSNDPVGVLAEDEARGFSRLMCFRKLDPQVAYYLFLVPNYQCGVLAGMGAGNVLDAGSASAWDSNSGDAVTLPFYLQSRFNTNALEDLEVLLRRLTAFKADGVDEAGATTKISAANPGYYLGYQKRGAQFELQGALKQPGSLVEQYNTDTVLASKMVNTLKERISGELEDHDDEDPLVSFPAYGHHFRHETRVVESRARQNKWFDRINLDLKMRQVAALGAETVRKNQEEFSKICWRQYKDVLEANKRLARLRLAKELTGKLVQKHFVKLPSDVSLVLSEPLLPYIVDSKGKAMLDNIRNNGIPSSFASRNLRRISAKRPVRQTTSNNNRELKTIPSPQIPGDMAASKISTISPGILNTAIKRRQSILSHKGVKGALGRSLKNILGENSFNGAVRPRTLVTPISQFSSHEYVKEISNTLYALPEAKARFTVSGLTDIERKKVAPVYRSPVVPLPLANYLTAFSKDSLLPGVSHLPNNTVAIFDENRMFIESFMVGANHAMNDELRWREYPTDMRGTIFSRFWDRGLLPSDESGNDIKPIHQWGGLLGKNDTAKASSTENALVVVIRGDVIRKLGLPLVMLNEAKNTTWKQDDSPRHEPAFFGKLGQDVAYYGFDVPRDRVLSDTQKDKTFFVIYEPVGQLRFGLDVGSAQVRIERQAYSTLPLPFPVAALGRSYNQVKAKPLAPALAPSSHPQKWSDLSWRHVQPLTGSNYLRFNKNIHISGEADLWGGNKTSASIARAMWQKPIAAVLPLKRIL</sequence>
<evidence type="ECO:0000313" key="3">
    <source>
        <dbReference type="Proteomes" id="UP001163739"/>
    </source>
</evidence>
<feature type="region of interest" description="Disordered" evidence="1">
    <location>
        <begin position="485"/>
        <end position="506"/>
    </location>
</feature>
<name>A0ABY6N5V3_9ALTE</name>
<accession>A0ABY6N5V3</accession>
<keyword evidence="3" id="KW-1185">Reference proteome</keyword>
<proteinExistence type="predicted"/>
<gene>
    <name evidence="2" type="ORF">NKI27_06930</name>
</gene>
<dbReference type="EMBL" id="CP100390">
    <property type="protein sequence ID" value="UZE97471.1"/>
    <property type="molecule type" value="Genomic_DNA"/>
</dbReference>
<organism evidence="2 3">
    <name type="scientific">Alkalimarinus alittae</name>
    <dbReference type="NCBI Taxonomy" id="2961619"/>
    <lineage>
        <taxon>Bacteria</taxon>
        <taxon>Pseudomonadati</taxon>
        <taxon>Pseudomonadota</taxon>
        <taxon>Gammaproteobacteria</taxon>
        <taxon>Alteromonadales</taxon>
        <taxon>Alteromonadaceae</taxon>
        <taxon>Alkalimarinus</taxon>
    </lineage>
</organism>
<evidence type="ECO:0000313" key="2">
    <source>
        <dbReference type="EMBL" id="UZE97471.1"/>
    </source>
</evidence>
<evidence type="ECO:0000256" key="1">
    <source>
        <dbReference type="SAM" id="MobiDB-lite"/>
    </source>
</evidence>
<dbReference type="RefSeq" id="WP_265048943.1">
    <property type="nucleotide sequence ID" value="NZ_CP100390.1"/>
</dbReference>
<dbReference type="Proteomes" id="UP001163739">
    <property type="component" value="Chromosome"/>
</dbReference>
<protein>
    <submittedName>
        <fullName evidence="2">Uncharacterized protein</fullName>
    </submittedName>
</protein>